<proteinExistence type="inferred from homology"/>
<evidence type="ECO:0000256" key="1">
    <source>
        <dbReference type="ARBA" id="ARBA00009995"/>
    </source>
</evidence>
<dbReference type="AlphaFoldDB" id="A0A8K0HBC8"/>
<dbReference type="SUPFAM" id="SSF53756">
    <property type="entry name" value="UDP-Glycosyltransferase/glycogen phosphorylase"/>
    <property type="match status" value="1"/>
</dbReference>
<feature type="domain" description="Glycosyltransferase N-terminal" evidence="5">
    <location>
        <begin position="12"/>
        <end position="153"/>
    </location>
</feature>
<evidence type="ECO:0000256" key="2">
    <source>
        <dbReference type="ARBA" id="ARBA00022679"/>
    </source>
</evidence>
<name>A0A8K0HBC8_9ROSA</name>
<keyword evidence="3" id="KW-0328">Glycosyltransferase</keyword>
<evidence type="ECO:0000259" key="5">
    <source>
        <dbReference type="Pfam" id="PF26168"/>
    </source>
</evidence>
<dbReference type="InterPro" id="IPR035595">
    <property type="entry name" value="UDP_glycos_trans_CS"/>
</dbReference>
<dbReference type="OrthoDB" id="1139042at2759"/>
<evidence type="ECO:0000313" key="6">
    <source>
        <dbReference type="EMBL" id="KAF3449216.1"/>
    </source>
</evidence>
<dbReference type="PROSITE" id="PS00375">
    <property type="entry name" value="UDPGT"/>
    <property type="match status" value="1"/>
</dbReference>
<dbReference type="Proteomes" id="UP000796880">
    <property type="component" value="Unassembled WGS sequence"/>
</dbReference>
<dbReference type="InterPro" id="IPR002213">
    <property type="entry name" value="UDP_glucos_trans"/>
</dbReference>
<evidence type="ECO:0000256" key="4">
    <source>
        <dbReference type="RuleBase" id="RU362057"/>
    </source>
</evidence>
<dbReference type="InterPro" id="IPR058980">
    <property type="entry name" value="Glyco_transf_N"/>
</dbReference>
<dbReference type="Gene3D" id="3.40.50.2000">
    <property type="entry name" value="Glycogen Phosphorylase B"/>
    <property type="match status" value="2"/>
</dbReference>
<keyword evidence="7" id="KW-1185">Reference proteome</keyword>
<accession>A0A8K0HBC8</accession>
<dbReference type="EMBL" id="VOIH02000004">
    <property type="protein sequence ID" value="KAF3449216.1"/>
    <property type="molecule type" value="Genomic_DNA"/>
</dbReference>
<dbReference type="PANTHER" id="PTHR11926">
    <property type="entry name" value="GLUCOSYL/GLUCURONOSYL TRANSFERASES"/>
    <property type="match status" value="1"/>
</dbReference>
<dbReference type="GO" id="GO:0080044">
    <property type="term" value="F:quercetin 7-O-glucosyltransferase activity"/>
    <property type="evidence" value="ECO:0007669"/>
    <property type="project" value="TreeGrafter"/>
</dbReference>
<dbReference type="EC" id="2.4.1.-" evidence="4"/>
<organism evidence="6 7">
    <name type="scientific">Rhamnella rubrinervis</name>
    <dbReference type="NCBI Taxonomy" id="2594499"/>
    <lineage>
        <taxon>Eukaryota</taxon>
        <taxon>Viridiplantae</taxon>
        <taxon>Streptophyta</taxon>
        <taxon>Embryophyta</taxon>
        <taxon>Tracheophyta</taxon>
        <taxon>Spermatophyta</taxon>
        <taxon>Magnoliopsida</taxon>
        <taxon>eudicotyledons</taxon>
        <taxon>Gunneridae</taxon>
        <taxon>Pentapetalae</taxon>
        <taxon>rosids</taxon>
        <taxon>fabids</taxon>
        <taxon>Rosales</taxon>
        <taxon>Rhamnaceae</taxon>
        <taxon>rhamnoid group</taxon>
        <taxon>Rhamneae</taxon>
        <taxon>Rhamnella</taxon>
    </lineage>
</organism>
<dbReference type="CDD" id="cd03784">
    <property type="entry name" value="GT1_Gtf-like"/>
    <property type="match status" value="1"/>
</dbReference>
<evidence type="ECO:0000256" key="3">
    <source>
        <dbReference type="RuleBase" id="RU003718"/>
    </source>
</evidence>
<gene>
    <name evidence="6" type="ORF">FNV43_RR09944</name>
</gene>
<comment type="similarity">
    <text evidence="1 3">Belongs to the UDP-glycosyltransferase family.</text>
</comment>
<dbReference type="FunFam" id="3.40.50.2000:FF:000060">
    <property type="entry name" value="Glycosyltransferase"/>
    <property type="match status" value="1"/>
</dbReference>
<reference evidence="6" key="1">
    <citation type="submission" date="2020-03" db="EMBL/GenBank/DDBJ databases">
        <title>A high-quality chromosome-level genome assembly of a woody plant with both climbing and erect habits, Rhamnella rubrinervis.</title>
        <authorList>
            <person name="Lu Z."/>
            <person name="Yang Y."/>
            <person name="Zhu X."/>
            <person name="Sun Y."/>
        </authorList>
    </citation>
    <scope>NUCLEOTIDE SEQUENCE</scope>
    <source>
        <strain evidence="6">BYM</strain>
        <tissue evidence="6">Leaf</tissue>
    </source>
</reference>
<sequence>MEGAKIEQRPHVVMVPLPVQGHIKPFLCLAQLLSQAGLYVTFVNSHYNHKRFANLSALSLQFPNLNFKSISDGIPDDDQPRDILSYAFFHGMKFAGRAHLKQLIGTLGRRSELPPVTCVIGDGNISFPVEVAEELGIPVFSFCGHSAHFLLAFLCIPKLIEDGQLPYEDGNMDHEVNGVDGLEGVILNTIDELEAPCITPITNSCGRSYTIGPLHALLNSQIGHRSQLIASHGSIWKTQHSCMTWLDSQPSRSVLYVSFGSIVKTSTSQLLELWKGLVDSGYAFLWVVRLDMLKEDDEEHHGVPEELQMGPQERGYIVDWAPQEEVLNHDAVGGFLTHGGWNSILESILAGIPMISWPQFGDQRINSECIRKVWRIGVELEAFDRWTIQKTISTFMETSRREELQRSVDMVAKWARDSVGHGGSSYNNFEVLVEDIKKISKHSE</sequence>
<keyword evidence="2 3" id="KW-0808">Transferase</keyword>
<dbReference type="PANTHER" id="PTHR11926:SF1392">
    <property type="entry name" value="GLYCOSYLTRANSFERASE"/>
    <property type="match status" value="1"/>
</dbReference>
<dbReference type="Pfam" id="PF00201">
    <property type="entry name" value="UDPGT"/>
    <property type="match status" value="1"/>
</dbReference>
<protein>
    <recommendedName>
        <fullName evidence="4">Glycosyltransferase</fullName>
        <ecNumber evidence="4">2.4.1.-</ecNumber>
    </recommendedName>
</protein>
<dbReference type="GO" id="GO:0080043">
    <property type="term" value="F:quercetin 3-O-glucosyltransferase activity"/>
    <property type="evidence" value="ECO:0007669"/>
    <property type="project" value="TreeGrafter"/>
</dbReference>
<comment type="caution">
    <text evidence="6">The sequence shown here is derived from an EMBL/GenBank/DDBJ whole genome shotgun (WGS) entry which is preliminary data.</text>
</comment>
<evidence type="ECO:0000313" key="7">
    <source>
        <dbReference type="Proteomes" id="UP000796880"/>
    </source>
</evidence>
<dbReference type="Pfam" id="PF26168">
    <property type="entry name" value="Glyco_transf_N"/>
    <property type="match status" value="1"/>
</dbReference>